<sequence length="230" mass="26219">MTHDASPSVKKPYSKSQACHGLTEDNGARRLGASKREGLPHKVYIRAGVPQNTITRMARQKLAPACAEREQQVLCRLQISHLEQVNPLKRRGWPVARPPSQHFQHSISTRPDGHRLTLTMRAFIHKPLPDRPHRFVRAKQQHCPHCLYNLAASGAWHLFFYGRFAILTLVFFFCLAPFPMPRPPKSKISQSHCISLDTYPAVCVQTDNVGLRSIQPTHLLRPDWLRGHIL</sequence>
<dbReference type="AlphaFoldDB" id="A0A1Y2HG45"/>
<gene>
    <name evidence="3" type="ORF">BCR44DRAFT_182585</name>
</gene>
<feature type="transmembrane region" description="Helical" evidence="2">
    <location>
        <begin position="155"/>
        <end position="178"/>
    </location>
</feature>
<evidence type="ECO:0000256" key="1">
    <source>
        <dbReference type="SAM" id="MobiDB-lite"/>
    </source>
</evidence>
<feature type="region of interest" description="Disordered" evidence="1">
    <location>
        <begin position="1"/>
        <end position="35"/>
    </location>
</feature>
<feature type="compositionally biased region" description="Basic and acidic residues" evidence="1">
    <location>
        <begin position="22"/>
        <end position="35"/>
    </location>
</feature>
<keyword evidence="2" id="KW-0472">Membrane</keyword>
<evidence type="ECO:0000313" key="3">
    <source>
        <dbReference type="EMBL" id="ORZ33557.1"/>
    </source>
</evidence>
<keyword evidence="2" id="KW-0812">Transmembrane</keyword>
<accession>A0A1Y2HG45</accession>
<keyword evidence="2" id="KW-1133">Transmembrane helix</keyword>
<evidence type="ECO:0000313" key="4">
    <source>
        <dbReference type="Proteomes" id="UP000193411"/>
    </source>
</evidence>
<comment type="caution">
    <text evidence="3">The sequence shown here is derived from an EMBL/GenBank/DDBJ whole genome shotgun (WGS) entry which is preliminary data.</text>
</comment>
<name>A0A1Y2HG45_9FUNG</name>
<keyword evidence="4" id="KW-1185">Reference proteome</keyword>
<proteinExistence type="predicted"/>
<dbReference type="EMBL" id="MCFL01000035">
    <property type="protein sequence ID" value="ORZ33557.1"/>
    <property type="molecule type" value="Genomic_DNA"/>
</dbReference>
<protein>
    <submittedName>
        <fullName evidence="3">Uncharacterized protein</fullName>
    </submittedName>
</protein>
<reference evidence="3 4" key="1">
    <citation type="submission" date="2016-07" db="EMBL/GenBank/DDBJ databases">
        <title>Pervasive Adenine N6-methylation of Active Genes in Fungi.</title>
        <authorList>
            <consortium name="DOE Joint Genome Institute"/>
            <person name="Mondo S.J."/>
            <person name="Dannebaum R.O."/>
            <person name="Kuo R.C."/>
            <person name="Labutti K."/>
            <person name="Haridas S."/>
            <person name="Kuo A."/>
            <person name="Salamov A."/>
            <person name="Ahrendt S.R."/>
            <person name="Lipzen A."/>
            <person name="Sullivan W."/>
            <person name="Andreopoulos W.B."/>
            <person name="Clum A."/>
            <person name="Lindquist E."/>
            <person name="Daum C."/>
            <person name="Ramamoorthy G.K."/>
            <person name="Gryganskyi A."/>
            <person name="Culley D."/>
            <person name="Magnuson J.K."/>
            <person name="James T.Y."/>
            <person name="O'Malley M.A."/>
            <person name="Stajich J.E."/>
            <person name="Spatafora J.W."/>
            <person name="Visel A."/>
            <person name="Grigoriev I.V."/>
        </authorList>
    </citation>
    <scope>NUCLEOTIDE SEQUENCE [LARGE SCALE GENOMIC DNA]</scope>
    <source>
        <strain evidence="3 4">PL171</strain>
    </source>
</reference>
<evidence type="ECO:0000256" key="2">
    <source>
        <dbReference type="SAM" id="Phobius"/>
    </source>
</evidence>
<organism evidence="3 4">
    <name type="scientific">Catenaria anguillulae PL171</name>
    <dbReference type="NCBI Taxonomy" id="765915"/>
    <lineage>
        <taxon>Eukaryota</taxon>
        <taxon>Fungi</taxon>
        <taxon>Fungi incertae sedis</taxon>
        <taxon>Blastocladiomycota</taxon>
        <taxon>Blastocladiomycetes</taxon>
        <taxon>Blastocladiales</taxon>
        <taxon>Catenariaceae</taxon>
        <taxon>Catenaria</taxon>
    </lineage>
</organism>
<dbReference type="Proteomes" id="UP000193411">
    <property type="component" value="Unassembled WGS sequence"/>
</dbReference>